<sequence length="254" mass="26485">MNAATLLTRLYPPAVRERWGEDIRHEVSASGIRSWPDTLAGAARLWLHPGDWPETFTGQTRRVVTVALFALTAATGLLLRSAEPSTTLTADVHHPATSLWLAPLLLGIGLAAPLPPLSGAALRGLTAAAVRTLAAPTAAVVALCLTAWSGTAEHLTGFADTAAVTSYWLTLGFVALRLCVLVARIARTAALPTTRRLSTALLHIGTALTLAAGQNLLAMVRTAPHPGSLAESTALGLLAATAISTGHDLRQKRA</sequence>
<organism evidence="2 3">
    <name type="scientific">Streptomyces fodineus</name>
    <dbReference type="NCBI Taxonomy" id="1904616"/>
    <lineage>
        <taxon>Bacteria</taxon>
        <taxon>Bacillati</taxon>
        <taxon>Actinomycetota</taxon>
        <taxon>Actinomycetes</taxon>
        <taxon>Kitasatosporales</taxon>
        <taxon>Streptomycetaceae</taxon>
        <taxon>Streptomyces</taxon>
    </lineage>
</organism>
<feature type="transmembrane region" description="Helical" evidence="1">
    <location>
        <begin position="99"/>
        <end position="117"/>
    </location>
</feature>
<keyword evidence="1" id="KW-1133">Transmembrane helix</keyword>
<gene>
    <name evidence="2" type="ORF">BFF78_18540</name>
</gene>
<evidence type="ECO:0000313" key="3">
    <source>
        <dbReference type="Proteomes" id="UP000094960"/>
    </source>
</evidence>
<evidence type="ECO:0000256" key="1">
    <source>
        <dbReference type="SAM" id="Phobius"/>
    </source>
</evidence>
<protein>
    <submittedName>
        <fullName evidence="2">Uncharacterized protein</fullName>
    </submittedName>
</protein>
<dbReference type="RefSeq" id="WP_069779386.1">
    <property type="nucleotide sequence ID" value="NZ_CP017248.1"/>
</dbReference>
<keyword evidence="1" id="KW-0812">Transmembrane</keyword>
<feature type="transmembrane region" description="Helical" evidence="1">
    <location>
        <begin position="63"/>
        <end position="79"/>
    </location>
</feature>
<reference evidence="3" key="1">
    <citation type="submission" date="2016-09" db="EMBL/GenBank/DDBJ databases">
        <title>Streptomyces puniciscabiei strain:TW1S1 Genome sequencing and assembly.</title>
        <authorList>
            <person name="Kim M.-K."/>
            <person name="Kim S.B."/>
        </authorList>
    </citation>
    <scope>NUCLEOTIDE SEQUENCE [LARGE SCALE GENOMIC DNA]</scope>
    <source>
        <strain evidence="3">TW1S1</strain>
    </source>
</reference>
<keyword evidence="3" id="KW-1185">Reference proteome</keyword>
<feature type="transmembrane region" description="Helical" evidence="1">
    <location>
        <begin position="129"/>
        <end position="148"/>
    </location>
</feature>
<dbReference type="KEGG" id="spun:BFF78_18540"/>
<keyword evidence="1" id="KW-0472">Membrane</keyword>
<evidence type="ECO:0000313" key="2">
    <source>
        <dbReference type="EMBL" id="AOR32799.1"/>
    </source>
</evidence>
<dbReference type="EMBL" id="CP017248">
    <property type="protein sequence ID" value="AOR32799.1"/>
    <property type="molecule type" value="Genomic_DNA"/>
</dbReference>
<name>A0A1D7YBT3_9ACTN</name>
<proteinExistence type="predicted"/>
<accession>A0A1D7YBT3</accession>
<feature type="transmembrane region" description="Helical" evidence="1">
    <location>
        <begin position="168"/>
        <end position="186"/>
    </location>
</feature>
<dbReference type="AlphaFoldDB" id="A0A1D7YBT3"/>
<dbReference type="Proteomes" id="UP000094960">
    <property type="component" value="Chromosome"/>
</dbReference>